<feature type="compositionally biased region" description="Polar residues" evidence="1">
    <location>
        <begin position="269"/>
        <end position="278"/>
    </location>
</feature>
<feature type="region of interest" description="Disordered" evidence="1">
    <location>
        <begin position="29"/>
        <end position="62"/>
    </location>
</feature>
<dbReference type="EMBL" id="JANQDX010000008">
    <property type="protein sequence ID" value="KAL0920437.1"/>
    <property type="molecule type" value="Genomic_DNA"/>
</dbReference>
<comment type="caution">
    <text evidence="2">The sequence shown here is derived from an EMBL/GenBank/DDBJ whole genome shotgun (WGS) entry which is preliminary data.</text>
</comment>
<name>A0ABD0VD54_DENTH</name>
<dbReference type="PANTHER" id="PTHR47851">
    <property type="entry name" value="OS06G0588700 PROTEIN-RELATED"/>
    <property type="match status" value="1"/>
</dbReference>
<gene>
    <name evidence="2" type="ORF">M5K25_009574</name>
</gene>
<keyword evidence="3" id="KW-1185">Reference proteome</keyword>
<feature type="region of interest" description="Disordered" evidence="1">
    <location>
        <begin position="90"/>
        <end position="112"/>
    </location>
</feature>
<organism evidence="2 3">
    <name type="scientific">Dendrobium thyrsiflorum</name>
    <name type="common">Pinecone-like raceme dendrobium</name>
    <name type="synonym">Orchid</name>
    <dbReference type="NCBI Taxonomy" id="117978"/>
    <lineage>
        <taxon>Eukaryota</taxon>
        <taxon>Viridiplantae</taxon>
        <taxon>Streptophyta</taxon>
        <taxon>Embryophyta</taxon>
        <taxon>Tracheophyta</taxon>
        <taxon>Spermatophyta</taxon>
        <taxon>Magnoliopsida</taxon>
        <taxon>Liliopsida</taxon>
        <taxon>Asparagales</taxon>
        <taxon>Orchidaceae</taxon>
        <taxon>Epidendroideae</taxon>
        <taxon>Malaxideae</taxon>
        <taxon>Dendrobiinae</taxon>
        <taxon>Dendrobium</taxon>
    </lineage>
</organism>
<proteinExistence type="predicted"/>
<evidence type="ECO:0000256" key="1">
    <source>
        <dbReference type="SAM" id="MobiDB-lite"/>
    </source>
</evidence>
<evidence type="ECO:0000313" key="3">
    <source>
        <dbReference type="Proteomes" id="UP001552299"/>
    </source>
</evidence>
<feature type="region of interest" description="Disordered" evidence="1">
    <location>
        <begin position="267"/>
        <end position="291"/>
    </location>
</feature>
<dbReference type="PANTHER" id="PTHR47851:SF5">
    <property type="entry name" value="MYB_SANT-LIKE DOMAIN-CONTAINING PROTEIN"/>
    <property type="match status" value="1"/>
</dbReference>
<evidence type="ECO:0000313" key="2">
    <source>
        <dbReference type="EMBL" id="KAL0920437.1"/>
    </source>
</evidence>
<sequence>MKTCWRYSRERVGEPDGLGRRRWRALVTESGRRGDGEEAANGGFDGRRQGSAGRRLVRSEAGREVSPDWKEAAAGWGACVETEARLGRSSASKAGVEPLNRSGGGGRSAVSSKAGARIDDRLGFPVGFARLSGSKEGSLLDCEGSHLPFLPAPISLPFARAPISLPFPQDPIFQRPVESEVNQGACLIAKVFPSAKKFRSNRIMPELEEKLDMFGRVVATGADVWVPNSGVLPPELGDVEEVASSKEGQQDDEANTVHTDNHYDLIIGDSQSSHNTRPITPKKKRVRTTKSEETQMLIGHIEDLISAAKSISSAISSSIASRKCLTIADALEEISKFPEIFDDLDFYDFAVQYIQDRNQREAFMGLPADRKVWFLKRRYHTSFTSLL</sequence>
<accession>A0ABD0VD54</accession>
<protein>
    <submittedName>
        <fullName evidence="2">Uncharacterized protein</fullName>
    </submittedName>
</protein>
<dbReference type="Proteomes" id="UP001552299">
    <property type="component" value="Unassembled WGS sequence"/>
</dbReference>
<reference evidence="2 3" key="1">
    <citation type="journal article" date="2024" name="Plant Biotechnol. J.">
        <title>Dendrobium thyrsiflorum genome and its molecular insights into genes involved in important horticultural traits.</title>
        <authorList>
            <person name="Chen B."/>
            <person name="Wang J.Y."/>
            <person name="Zheng P.J."/>
            <person name="Li K.L."/>
            <person name="Liang Y.M."/>
            <person name="Chen X.F."/>
            <person name="Zhang C."/>
            <person name="Zhao X."/>
            <person name="He X."/>
            <person name="Zhang G.Q."/>
            <person name="Liu Z.J."/>
            <person name="Xu Q."/>
        </authorList>
    </citation>
    <scope>NUCLEOTIDE SEQUENCE [LARGE SCALE GENOMIC DNA]</scope>
    <source>
        <strain evidence="2">GZMU011</strain>
    </source>
</reference>
<dbReference type="AlphaFoldDB" id="A0ABD0VD54"/>